<dbReference type="PROSITE" id="PS50109">
    <property type="entry name" value="HIS_KIN"/>
    <property type="match status" value="1"/>
</dbReference>
<evidence type="ECO:0000259" key="12">
    <source>
        <dbReference type="PROSITE" id="PS50109"/>
    </source>
</evidence>
<dbReference type="InterPro" id="IPR000700">
    <property type="entry name" value="PAS-assoc_C"/>
</dbReference>
<feature type="domain" description="PAS" evidence="14">
    <location>
        <begin position="231"/>
        <end position="288"/>
    </location>
</feature>
<dbReference type="Gene3D" id="3.30.450.20">
    <property type="entry name" value="PAS domain"/>
    <property type="match status" value="2"/>
</dbReference>
<dbReference type="InterPro" id="IPR000014">
    <property type="entry name" value="PAS"/>
</dbReference>
<dbReference type="PROSITE" id="PS50113">
    <property type="entry name" value="PAC"/>
    <property type="match status" value="1"/>
</dbReference>
<dbReference type="SMART" id="SM00388">
    <property type="entry name" value="HisKA"/>
    <property type="match status" value="1"/>
</dbReference>
<protein>
    <recommendedName>
        <fullName evidence="2">histidine kinase</fullName>
        <ecNumber evidence="2">2.7.13.3</ecNumber>
    </recommendedName>
</protein>
<evidence type="ECO:0000256" key="2">
    <source>
        <dbReference type="ARBA" id="ARBA00012438"/>
    </source>
</evidence>
<dbReference type="InterPro" id="IPR013656">
    <property type="entry name" value="PAS_4"/>
</dbReference>
<dbReference type="Pfam" id="PF08448">
    <property type="entry name" value="PAS_4"/>
    <property type="match status" value="1"/>
</dbReference>
<reference evidence="16 17" key="1">
    <citation type="submission" date="2018-11" db="EMBL/GenBank/DDBJ databases">
        <title>Genomic Encyclopedia of Type Strains, Phase IV (KMG-IV): sequencing the most valuable type-strain genomes for metagenomic binning, comparative biology and taxonomic classification.</title>
        <authorList>
            <person name="Goeker M."/>
        </authorList>
    </citation>
    <scope>NUCLEOTIDE SEQUENCE [LARGE SCALE GENOMIC DNA]</scope>
    <source>
        <strain evidence="16 17">DSM 22027</strain>
    </source>
</reference>
<dbReference type="InterPro" id="IPR035965">
    <property type="entry name" value="PAS-like_dom_sf"/>
</dbReference>
<dbReference type="GO" id="GO:0000155">
    <property type="term" value="F:phosphorelay sensor kinase activity"/>
    <property type="evidence" value="ECO:0007669"/>
    <property type="project" value="InterPro"/>
</dbReference>
<dbReference type="InterPro" id="IPR011006">
    <property type="entry name" value="CheY-like_superfamily"/>
</dbReference>
<keyword evidence="8" id="KW-0902">Two-component regulatory system</keyword>
<evidence type="ECO:0000256" key="11">
    <source>
        <dbReference type="SAM" id="Phobius"/>
    </source>
</evidence>
<dbReference type="Gene3D" id="1.10.287.130">
    <property type="match status" value="1"/>
</dbReference>
<dbReference type="SMART" id="SM00448">
    <property type="entry name" value="REC"/>
    <property type="match status" value="1"/>
</dbReference>
<feature type="transmembrane region" description="Helical" evidence="11">
    <location>
        <begin position="178"/>
        <end position="196"/>
    </location>
</feature>
<dbReference type="OrthoDB" id="9806821at2"/>
<dbReference type="EMBL" id="RJVA01000016">
    <property type="protein sequence ID" value="ROQ89887.1"/>
    <property type="molecule type" value="Genomic_DNA"/>
</dbReference>
<feature type="domain" description="Response regulatory" evidence="13">
    <location>
        <begin position="761"/>
        <end position="876"/>
    </location>
</feature>
<feature type="compositionally biased region" description="Basic and acidic residues" evidence="10">
    <location>
        <begin position="883"/>
        <end position="898"/>
    </location>
</feature>
<dbReference type="InterPro" id="IPR004358">
    <property type="entry name" value="Sig_transdc_His_kin-like_C"/>
</dbReference>
<feature type="region of interest" description="Disordered" evidence="10">
    <location>
        <begin position="879"/>
        <end position="898"/>
    </location>
</feature>
<evidence type="ECO:0000256" key="10">
    <source>
        <dbReference type="SAM" id="MobiDB-lite"/>
    </source>
</evidence>
<dbReference type="CDD" id="cd00130">
    <property type="entry name" value="PAS"/>
    <property type="match status" value="2"/>
</dbReference>
<gene>
    <name evidence="16" type="ORF">EDC27_3004</name>
</gene>
<dbReference type="InterPro" id="IPR005467">
    <property type="entry name" value="His_kinase_dom"/>
</dbReference>
<sequence>MEVVPAIADDSEDAHLYRFARETVLVNWGVLLAANGHAIQNIVELNGKRIAVRSDDIYASALEKMLNRFQLQVEFLKASSYDAVRSMVERGDADMGLTDRIYATYAQNHRPVTATPIVVHPVELKFATSLKAPPELAETIDEHLRAWKADENSPFHQAMVRWLFITKKSPRHGILPPFFYAILAGVVILTTIIFLLRSQLRQKIQPIQDLRDQLHAVTTPRRAAEAALAEVEHWYRAIFETAGDALMILDERGIILECNPAACRLFKASEEQILGKTPMDLSPEVQPDGSLSHEKGAVFLDSTLAGCPQHFEWDHETFDGQVIKAEVQMNLTFQAGQARVLACVRDVSHKAALEMEREKQRDFLRTLLDGIPGALFVIDLQGRVIFWNKLCETLTGLPQEQVLNRPLNLKPLFKGRDLPVPALLLLEMTPEEFLQRYPHWKAQPMPFHSDGIQLTGEIVVQGQERYVDIGAARLRDRRGELLGIVQCARDITQEVQIQKQMLHSQKMEAVGKLSAGIAHDFNNILTIILGCCDLLLTKSDLDSTAKKRVDEIEKAAERASNLTRQLLVFSRKQVMQPVPLDFNKLIEDLCPILRRAVGEDIEIRQSLGKDLWPVMADPVFLEQTMLNLVINARDAMASGGRITIETWNEPVVEARDAGLFVIQPGEYVCLRVRDTGHGIPPEIQQRIFEPFFTTKSEGRGTGLGLATVYGIVKQLGGYIVVDSAVGQGAAFQIFLPRSKAQQQTTSSSSAQVFDLPQGLGTILVVEDEEALRAMVQEVLTENGYHVLTASHGAEALEVLEQASKVDLVLTDVVMPEMNGVALARHLAKKAPGVPILFISGYTDDQLAYRGILLPDVHLLAKPFSPQKLLQTVGRVLHRKSRLSSHEANDQGRPHEGAA</sequence>
<accession>A0A3N1UN41</accession>
<organism evidence="16 17">
    <name type="scientific">Desulfosoma caldarium</name>
    <dbReference type="NCBI Taxonomy" id="610254"/>
    <lineage>
        <taxon>Bacteria</taxon>
        <taxon>Pseudomonadati</taxon>
        <taxon>Thermodesulfobacteriota</taxon>
        <taxon>Syntrophobacteria</taxon>
        <taxon>Syntrophobacterales</taxon>
        <taxon>Syntrophobacteraceae</taxon>
        <taxon>Desulfosoma</taxon>
    </lineage>
</organism>
<evidence type="ECO:0000259" key="14">
    <source>
        <dbReference type="PROSITE" id="PS50112"/>
    </source>
</evidence>
<evidence type="ECO:0000259" key="13">
    <source>
        <dbReference type="PROSITE" id="PS50110"/>
    </source>
</evidence>
<evidence type="ECO:0000256" key="6">
    <source>
        <dbReference type="ARBA" id="ARBA00022777"/>
    </source>
</evidence>
<dbReference type="InterPro" id="IPR001789">
    <property type="entry name" value="Sig_transdc_resp-reg_receiver"/>
</dbReference>
<keyword evidence="6" id="KW-0418">Kinase</keyword>
<proteinExistence type="predicted"/>
<dbReference type="GO" id="GO:0005524">
    <property type="term" value="F:ATP binding"/>
    <property type="evidence" value="ECO:0007669"/>
    <property type="project" value="UniProtKB-KW"/>
</dbReference>
<name>A0A3N1UN41_9BACT</name>
<dbReference type="InterPro" id="IPR003594">
    <property type="entry name" value="HATPase_dom"/>
</dbReference>
<evidence type="ECO:0000313" key="17">
    <source>
        <dbReference type="Proteomes" id="UP000276223"/>
    </source>
</evidence>
<evidence type="ECO:0000256" key="8">
    <source>
        <dbReference type="ARBA" id="ARBA00023012"/>
    </source>
</evidence>
<dbReference type="SUPFAM" id="SSF55785">
    <property type="entry name" value="PYP-like sensor domain (PAS domain)"/>
    <property type="match status" value="2"/>
</dbReference>
<feature type="domain" description="Histidine kinase" evidence="12">
    <location>
        <begin position="516"/>
        <end position="739"/>
    </location>
</feature>
<dbReference type="PANTHER" id="PTHR43065">
    <property type="entry name" value="SENSOR HISTIDINE KINASE"/>
    <property type="match status" value="1"/>
</dbReference>
<comment type="catalytic activity">
    <reaction evidence="1">
        <text>ATP + protein L-histidine = ADP + protein N-phospho-L-histidine.</text>
        <dbReference type="EC" id="2.7.13.3"/>
    </reaction>
</comment>
<dbReference type="Proteomes" id="UP000276223">
    <property type="component" value="Unassembled WGS sequence"/>
</dbReference>
<dbReference type="EC" id="2.7.13.3" evidence="2"/>
<dbReference type="Pfam" id="PF02518">
    <property type="entry name" value="HATPase_c"/>
    <property type="match status" value="1"/>
</dbReference>
<feature type="modified residue" description="4-aspartylphosphate" evidence="9">
    <location>
        <position position="811"/>
    </location>
</feature>
<keyword evidence="11" id="KW-0812">Transmembrane</keyword>
<dbReference type="PROSITE" id="PS50110">
    <property type="entry name" value="RESPONSE_REGULATORY"/>
    <property type="match status" value="1"/>
</dbReference>
<keyword evidence="11" id="KW-0472">Membrane</keyword>
<dbReference type="NCBIfam" id="TIGR00229">
    <property type="entry name" value="sensory_box"/>
    <property type="match status" value="2"/>
</dbReference>
<keyword evidence="11" id="KW-1133">Transmembrane helix</keyword>
<comment type="caution">
    <text evidence="16">The sequence shown here is derived from an EMBL/GenBank/DDBJ whole genome shotgun (WGS) entry which is preliminary data.</text>
</comment>
<evidence type="ECO:0000256" key="5">
    <source>
        <dbReference type="ARBA" id="ARBA00022741"/>
    </source>
</evidence>
<dbReference type="CDD" id="cd00082">
    <property type="entry name" value="HisKA"/>
    <property type="match status" value="1"/>
</dbReference>
<evidence type="ECO:0000256" key="7">
    <source>
        <dbReference type="ARBA" id="ARBA00022840"/>
    </source>
</evidence>
<evidence type="ECO:0000256" key="3">
    <source>
        <dbReference type="ARBA" id="ARBA00022553"/>
    </source>
</evidence>
<dbReference type="PANTHER" id="PTHR43065:SF46">
    <property type="entry name" value="C4-DICARBOXYLATE TRANSPORT SENSOR PROTEIN DCTB"/>
    <property type="match status" value="1"/>
</dbReference>
<dbReference type="Pfam" id="PF00512">
    <property type="entry name" value="HisKA"/>
    <property type="match status" value="1"/>
</dbReference>
<dbReference type="PROSITE" id="PS50112">
    <property type="entry name" value="PAS"/>
    <property type="match status" value="2"/>
</dbReference>
<evidence type="ECO:0000256" key="9">
    <source>
        <dbReference type="PROSITE-ProRule" id="PRU00169"/>
    </source>
</evidence>
<keyword evidence="17" id="KW-1185">Reference proteome</keyword>
<dbReference type="InterPro" id="IPR036097">
    <property type="entry name" value="HisK_dim/P_sf"/>
</dbReference>
<keyword evidence="4" id="KW-0808">Transferase</keyword>
<dbReference type="SUPFAM" id="SSF53850">
    <property type="entry name" value="Periplasmic binding protein-like II"/>
    <property type="match status" value="1"/>
</dbReference>
<dbReference type="SUPFAM" id="SSF52172">
    <property type="entry name" value="CheY-like"/>
    <property type="match status" value="1"/>
</dbReference>
<evidence type="ECO:0000259" key="15">
    <source>
        <dbReference type="PROSITE" id="PS50113"/>
    </source>
</evidence>
<dbReference type="SUPFAM" id="SSF47384">
    <property type="entry name" value="Homodimeric domain of signal transducing histidine kinase"/>
    <property type="match status" value="1"/>
</dbReference>
<dbReference type="Pfam" id="PF00072">
    <property type="entry name" value="Response_reg"/>
    <property type="match status" value="1"/>
</dbReference>
<dbReference type="PRINTS" id="PR00344">
    <property type="entry name" value="BCTRLSENSOR"/>
</dbReference>
<dbReference type="InterPro" id="IPR036890">
    <property type="entry name" value="HATPase_C_sf"/>
</dbReference>
<evidence type="ECO:0000313" key="16">
    <source>
        <dbReference type="EMBL" id="ROQ89887.1"/>
    </source>
</evidence>
<dbReference type="InterPro" id="IPR013767">
    <property type="entry name" value="PAS_fold"/>
</dbReference>
<feature type="domain" description="PAC" evidence="15">
    <location>
        <begin position="448"/>
        <end position="503"/>
    </location>
</feature>
<dbReference type="SMART" id="SM00091">
    <property type="entry name" value="PAS"/>
    <property type="match status" value="2"/>
</dbReference>
<dbReference type="SUPFAM" id="SSF55874">
    <property type="entry name" value="ATPase domain of HSP90 chaperone/DNA topoisomerase II/histidine kinase"/>
    <property type="match status" value="1"/>
</dbReference>
<dbReference type="SMART" id="SM00387">
    <property type="entry name" value="HATPase_c"/>
    <property type="match status" value="1"/>
</dbReference>
<dbReference type="AlphaFoldDB" id="A0A3N1UN41"/>
<keyword evidence="7" id="KW-0067">ATP-binding</keyword>
<evidence type="ECO:0000256" key="4">
    <source>
        <dbReference type="ARBA" id="ARBA00022679"/>
    </source>
</evidence>
<dbReference type="Gene3D" id="3.40.190.10">
    <property type="entry name" value="Periplasmic binding protein-like II"/>
    <property type="match status" value="2"/>
</dbReference>
<keyword evidence="3 9" id="KW-0597">Phosphoprotein</keyword>
<dbReference type="Gene3D" id="3.30.565.10">
    <property type="entry name" value="Histidine kinase-like ATPase, C-terminal domain"/>
    <property type="match status" value="1"/>
</dbReference>
<evidence type="ECO:0000256" key="1">
    <source>
        <dbReference type="ARBA" id="ARBA00000085"/>
    </source>
</evidence>
<dbReference type="InterPro" id="IPR003661">
    <property type="entry name" value="HisK_dim/P_dom"/>
</dbReference>
<dbReference type="Pfam" id="PF00989">
    <property type="entry name" value="PAS"/>
    <property type="match status" value="1"/>
</dbReference>
<keyword evidence="5" id="KW-0547">Nucleotide-binding</keyword>
<dbReference type="GO" id="GO:0006355">
    <property type="term" value="P:regulation of DNA-templated transcription"/>
    <property type="evidence" value="ECO:0007669"/>
    <property type="project" value="InterPro"/>
</dbReference>
<feature type="domain" description="PAS" evidence="14">
    <location>
        <begin position="360"/>
        <end position="405"/>
    </location>
</feature>
<dbReference type="Gene3D" id="3.40.50.2300">
    <property type="match status" value="1"/>
</dbReference>
<dbReference type="RefSeq" id="WP_148045790.1">
    <property type="nucleotide sequence ID" value="NZ_RJVA01000016.1"/>
</dbReference>